<proteinExistence type="predicted"/>
<feature type="region of interest" description="Disordered" evidence="1">
    <location>
        <begin position="70"/>
        <end position="95"/>
    </location>
</feature>
<protein>
    <submittedName>
        <fullName evidence="2">DUF2630 family protein</fullName>
    </submittedName>
</protein>
<reference evidence="3" key="1">
    <citation type="journal article" date="2019" name="Int. J. Syst. Evol. Microbiol.">
        <title>The Global Catalogue of Microorganisms (GCM) 10K type strain sequencing project: providing services to taxonomists for standard genome sequencing and annotation.</title>
        <authorList>
            <consortium name="The Broad Institute Genomics Platform"/>
            <consortium name="The Broad Institute Genome Sequencing Center for Infectious Disease"/>
            <person name="Wu L."/>
            <person name="Ma J."/>
        </authorList>
    </citation>
    <scope>NUCLEOTIDE SEQUENCE [LARGE SCALE GENOMIC DNA]</scope>
    <source>
        <strain evidence="3">JCM 16373</strain>
    </source>
</reference>
<dbReference type="InterPro" id="IPR020311">
    <property type="entry name" value="Uncharacterised_Rv0898c"/>
</dbReference>
<evidence type="ECO:0000256" key="1">
    <source>
        <dbReference type="SAM" id="MobiDB-lite"/>
    </source>
</evidence>
<organism evidence="2 3">
    <name type="scientific">Streptomyces axinellae</name>
    <dbReference type="NCBI Taxonomy" id="552788"/>
    <lineage>
        <taxon>Bacteria</taxon>
        <taxon>Bacillati</taxon>
        <taxon>Actinomycetota</taxon>
        <taxon>Actinomycetes</taxon>
        <taxon>Kitasatosporales</taxon>
        <taxon>Streptomycetaceae</taxon>
        <taxon>Streptomyces</taxon>
    </lineage>
</organism>
<gene>
    <name evidence="2" type="ORF">GCM10009863_41230</name>
</gene>
<accession>A0ABP6CKP9</accession>
<name>A0ABP6CKP9_9ACTN</name>
<dbReference type="Pfam" id="PF10944">
    <property type="entry name" value="DUF2630"/>
    <property type="match status" value="1"/>
</dbReference>
<dbReference type="Proteomes" id="UP001501447">
    <property type="component" value="Unassembled WGS sequence"/>
</dbReference>
<sequence length="95" mass="10937">MEPMGQPYEQRREKQAEQQILGRVKQLVEDEHRLREQLAQGQLTTAEEHAALRGVEHELDQCWDLLRQRRAKRESGGDPGDASVRPTSEVEGYLS</sequence>
<evidence type="ECO:0000313" key="3">
    <source>
        <dbReference type="Proteomes" id="UP001501447"/>
    </source>
</evidence>
<evidence type="ECO:0000313" key="2">
    <source>
        <dbReference type="EMBL" id="GAA2622838.1"/>
    </source>
</evidence>
<keyword evidence="3" id="KW-1185">Reference proteome</keyword>
<comment type="caution">
    <text evidence="2">The sequence shown here is derived from an EMBL/GenBank/DDBJ whole genome shotgun (WGS) entry which is preliminary data.</text>
</comment>
<dbReference type="EMBL" id="BAAARJ010000013">
    <property type="protein sequence ID" value="GAA2622838.1"/>
    <property type="molecule type" value="Genomic_DNA"/>
</dbReference>